<comment type="caution">
    <text evidence="2">The sequence shown here is derived from an EMBL/GenBank/DDBJ whole genome shotgun (WGS) entry which is preliminary data.</text>
</comment>
<name>A0A9W7E3W0_9STRA</name>
<evidence type="ECO:0000313" key="3">
    <source>
        <dbReference type="Proteomes" id="UP001162640"/>
    </source>
</evidence>
<evidence type="ECO:0000313" key="2">
    <source>
        <dbReference type="EMBL" id="GMH67174.1"/>
    </source>
</evidence>
<reference evidence="3" key="1">
    <citation type="journal article" date="2023" name="Commun. Biol.">
        <title>Genome analysis of Parmales, the sister group of diatoms, reveals the evolutionary specialization of diatoms from phago-mixotrophs to photoautotrophs.</title>
        <authorList>
            <person name="Ban H."/>
            <person name="Sato S."/>
            <person name="Yoshikawa S."/>
            <person name="Yamada K."/>
            <person name="Nakamura Y."/>
            <person name="Ichinomiya M."/>
            <person name="Sato N."/>
            <person name="Blanc-Mathieu R."/>
            <person name="Endo H."/>
            <person name="Kuwata A."/>
            <person name="Ogata H."/>
        </authorList>
    </citation>
    <scope>NUCLEOTIDE SEQUENCE [LARGE SCALE GENOMIC DNA]</scope>
</reference>
<proteinExistence type="predicted"/>
<dbReference type="PROSITE" id="PS51269">
    <property type="entry name" value="COMM"/>
    <property type="match status" value="1"/>
</dbReference>
<dbReference type="Proteomes" id="UP001162640">
    <property type="component" value="Unassembled WGS sequence"/>
</dbReference>
<accession>A0A9W7E3W0</accession>
<evidence type="ECO:0000259" key="1">
    <source>
        <dbReference type="PROSITE" id="PS51269"/>
    </source>
</evidence>
<gene>
    <name evidence="2" type="ORF">TL16_g04612</name>
</gene>
<protein>
    <recommendedName>
        <fullName evidence="1">COMM domain-containing protein</fullName>
    </recommendedName>
</protein>
<dbReference type="EMBL" id="BLQM01000128">
    <property type="protein sequence ID" value="GMH67174.1"/>
    <property type="molecule type" value="Genomic_DNA"/>
</dbReference>
<organism evidence="2 3">
    <name type="scientific">Triparma laevis f. inornata</name>
    <dbReference type="NCBI Taxonomy" id="1714386"/>
    <lineage>
        <taxon>Eukaryota</taxon>
        <taxon>Sar</taxon>
        <taxon>Stramenopiles</taxon>
        <taxon>Ochrophyta</taxon>
        <taxon>Bolidophyceae</taxon>
        <taxon>Parmales</taxon>
        <taxon>Triparmaceae</taxon>
        <taxon>Triparma</taxon>
    </lineage>
</organism>
<dbReference type="Pfam" id="PF07258">
    <property type="entry name" value="COMM_domain"/>
    <property type="match status" value="1"/>
</dbReference>
<dbReference type="AlphaFoldDB" id="A0A9W7E3W0"/>
<dbReference type="InterPro" id="IPR017920">
    <property type="entry name" value="COMM"/>
</dbReference>
<feature type="domain" description="COMM" evidence="1">
    <location>
        <begin position="100"/>
        <end position="168"/>
    </location>
</feature>
<sequence>MSLSHLSHLSSAPSKSTLCGLLNRTQIYLPTIHPSPYPPSSLSTIMTSIGLNANAQESLYLAMRKFVEIVIKQHKNAGETGDYVKLILEKDAKNSPSPPKLTTIDWRVSLPRSQTDSSVSTGSTLMLNLGVDNSDGEGRKLRLEMDKAGVDTLLDGLGKIKEQLNKAL</sequence>